<evidence type="ECO:0000256" key="3">
    <source>
        <dbReference type="ARBA" id="ARBA00022692"/>
    </source>
</evidence>
<sequence length="201" mass="20648">MFEAAVHGYLVSLSLILAIGAQNAFVLRQGLRREHVGVVVLACAASDAILIALGVTGFGAVSGAVPWLAEAMRWGGVIFLLVYGALRFKAALAGGEALQPGQGAAASVRSVLTTVLVLTWANPHVYLDTVVLLGSISAQYPGHRLAFGVAAALGSFSFFTALGYGARLLAPVFANPKAWVVLEIIVGATMWAIAAGLAFGG</sequence>
<feature type="transmembrane region" description="Helical" evidence="6">
    <location>
        <begin position="145"/>
        <end position="166"/>
    </location>
</feature>
<dbReference type="PANTHER" id="PTHR30086:SF20">
    <property type="entry name" value="ARGININE EXPORTER PROTEIN ARGO-RELATED"/>
    <property type="match status" value="1"/>
</dbReference>
<keyword evidence="5 6" id="KW-0472">Membrane</keyword>
<organism evidence="7 8">
    <name type="scientific">Cypionkella sinensis</name>
    <dbReference type="NCBI Taxonomy" id="1756043"/>
    <lineage>
        <taxon>Bacteria</taxon>
        <taxon>Pseudomonadati</taxon>
        <taxon>Pseudomonadota</taxon>
        <taxon>Alphaproteobacteria</taxon>
        <taxon>Rhodobacterales</taxon>
        <taxon>Paracoccaceae</taxon>
        <taxon>Cypionkella</taxon>
    </lineage>
</organism>
<name>A0ABV7J3J7_9RHOB</name>
<dbReference type="PANTHER" id="PTHR30086">
    <property type="entry name" value="ARGININE EXPORTER PROTEIN ARGO"/>
    <property type="match status" value="1"/>
</dbReference>
<keyword evidence="2" id="KW-1003">Cell membrane</keyword>
<reference evidence="8" key="1">
    <citation type="journal article" date="2019" name="Int. J. Syst. Evol. Microbiol.">
        <title>The Global Catalogue of Microorganisms (GCM) 10K type strain sequencing project: providing services to taxonomists for standard genome sequencing and annotation.</title>
        <authorList>
            <consortium name="The Broad Institute Genomics Platform"/>
            <consortium name="The Broad Institute Genome Sequencing Center for Infectious Disease"/>
            <person name="Wu L."/>
            <person name="Ma J."/>
        </authorList>
    </citation>
    <scope>NUCLEOTIDE SEQUENCE [LARGE SCALE GENOMIC DNA]</scope>
    <source>
        <strain evidence="8">KCTC 52039</strain>
    </source>
</reference>
<keyword evidence="4 6" id="KW-1133">Transmembrane helix</keyword>
<evidence type="ECO:0000256" key="5">
    <source>
        <dbReference type="ARBA" id="ARBA00023136"/>
    </source>
</evidence>
<keyword evidence="8" id="KW-1185">Reference proteome</keyword>
<gene>
    <name evidence="7" type="ORF">ACFOGH_15510</name>
</gene>
<dbReference type="Proteomes" id="UP001595547">
    <property type="component" value="Unassembled WGS sequence"/>
</dbReference>
<evidence type="ECO:0000313" key="7">
    <source>
        <dbReference type="EMBL" id="MFC3182408.1"/>
    </source>
</evidence>
<dbReference type="InterPro" id="IPR001123">
    <property type="entry name" value="LeuE-type"/>
</dbReference>
<evidence type="ECO:0000256" key="1">
    <source>
        <dbReference type="ARBA" id="ARBA00004651"/>
    </source>
</evidence>
<protein>
    <submittedName>
        <fullName evidence="7">LysE/ArgO family amino acid transporter</fullName>
    </submittedName>
</protein>
<dbReference type="EMBL" id="JBHRTO010000002">
    <property type="protein sequence ID" value="MFC3182408.1"/>
    <property type="molecule type" value="Genomic_DNA"/>
</dbReference>
<evidence type="ECO:0000313" key="8">
    <source>
        <dbReference type="Proteomes" id="UP001595547"/>
    </source>
</evidence>
<keyword evidence="3 6" id="KW-0812">Transmembrane</keyword>
<dbReference type="RefSeq" id="WP_380074076.1">
    <property type="nucleotide sequence ID" value="NZ_JBHRTO010000002.1"/>
</dbReference>
<comment type="caution">
    <text evidence="7">The sequence shown here is derived from an EMBL/GenBank/DDBJ whole genome shotgun (WGS) entry which is preliminary data.</text>
</comment>
<evidence type="ECO:0000256" key="2">
    <source>
        <dbReference type="ARBA" id="ARBA00022475"/>
    </source>
</evidence>
<evidence type="ECO:0000256" key="6">
    <source>
        <dbReference type="SAM" id="Phobius"/>
    </source>
</evidence>
<evidence type="ECO:0000256" key="4">
    <source>
        <dbReference type="ARBA" id="ARBA00022989"/>
    </source>
</evidence>
<proteinExistence type="predicted"/>
<feature type="transmembrane region" description="Helical" evidence="6">
    <location>
        <begin position="38"/>
        <end position="61"/>
    </location>
</feature>
<accession>A0ABV7J3J7</accession>
<feature type="transmembrane region" description="Helical" evidence="6">
    <location>
        <begin position="178"/>
        <end position="199"/>
    </location>
</feature>
<comment type="subcellular location">
    <subcellularLocation>
        <location evidence="1">Cell membrane</location>
        <topology evidence="1">Multi-pass membrane protein</topology>
    </subcellularLocation>
</comment>
<feature type="transmembrane region" description="Helical" evidence="6">
    <location>
        <begin position="6"/>
        <end position="26"/>
    </location>
</feature>
<dbReference type="Pfam" id="PF01810">
    <property type="entry name" value="LysE"/>
    <property type="match status" value="1"/>
</dbReference>
<feature type="transmembrane region" description="Helical" evidence="6">
    <location>
        <begin position="67"/>
        <end position="86"/>
    </location>
</feature>